<accession>A0AAJ2BNK3</accession>
<dbReference type="Proteomes" id="UP001255601">
    <property type="component" value="Unassembled WGS sequence"/>
</dbReference>
<protein>
    <recommendedName>
        <fullName evidence="1">Phage head morphogenesis domain-containing protein</fullName>
    </recommendedName>
</protein>
<evidence type="ECO:0000259" key="1">
    <source>
        <dbReference type="Pfam" id="PF04233"/>
    </source>
</evidence>
<feature type="domain" description="Phage head morphogenesis" evidence="1">
    <location>
        <begin position="96"/>
        <end position="213"/>
    </location>
</feature>
<organism evidence="2 3">
    <name type="scientific">Agrobacterium larrymoorei</name>
    <dbReference type="NCBI Taxonomy" id="160699"/>
    <lineage>
        <taxon>Bacteria</taxon>
        <taxon>Pseudomonadati</taxon>
        <taxon>Pseudomonadota</taxon>
        <taxon>Alphaproteobacteria</taxon>
        <taxon>Hyphomicrobiales</taxon>
        <taxon>Rhizobiaceae</taxon>
        <taxon>Rhizobium/Agrobacterium group</taxon>
        <taxon>Agrobacterium</taxon>
    </lineage>
</organism>
<sequence>MKSSPLMRVRGLFAAIPPATRQNASTAFKNASIFKSSVVARMTSTISAINLPFDEAIAFLRQKTAIPTKSYRDVWDAAHSKMFMVAGANSQALVDDFQAAIVKAAEQGLSLDDFRADFDDIVKRHGWEYNGTRGWRSRIIFETNLSAAYAAGRYAQMSDPDTIAAFPYWQYNHSGALHPRLQHKAWDGLCLEANDPAWATMYPPNGYRCGCYVTPVSRSGLKRFGKTKPDDAPNLDQLGTDQPLGVDPSFAYNPGAAWLEQTAPGPSAVTADEVQVNRFILSAARGKWPDGSWTPAGVTSEAIAADLGSKAGTEIRLLAETIRDLDLDGIDANAYAIVPRRLSRKGKVTSRGNGVYTVSGEHKGHAFSMDVSVIEDEGRQRLHLLALRKGEL</sequence>
<dbReference type="EMBL" id="JAVIZC010000003">
    <property type="protein sequence ID" value="MDR6102785.1"/>
    <property type="molecule type" value="Genomic_DNA"/>
</dbReference>
<dbReference type="Pfam" id="PF04233">
    <property type="entry name" value="Phage_Mu_F"/>
    <property type="match status" value="1"/>
</dbReference>
<comment type="caution">
    <text evidence="2">The sequence shown here is derived from an EMBL/GenBank/DDBJ whole genome shotgun (WGS) entry which is preliminary data.</text>
</comment>
<reference evidence="2" key="1">
    <citation type="submission" date="2023-08" db="EMBL/GenBank/DDBJ databases">
        <title>Functional and genomic diversity of the sorghum phyllosphere microbiome.</title>
        <authorList>
            <person name="Shade A."/>
        </authorList>
    </citation>
    <scope>NUCLEOTIDE SEQUENCE</scope>
    <source>
        <strain evidence="2">SORGH_AS_0974</strain>
    </source>
</reference>
<evidence type="ECO:0000313" key="3">
    <source>
        <dbReference type="Proteomes" id="UP001255601"/>
    </source>
</evidence>
<gene>
    <name evidence="2" type="ORF">QE369_002982</name>
</gene>
<proteinExistence type="predicted"/>
<evidence type="ECO:0000313" key="2">
    <source>
        <dbReference type="EMBL" id="MDR6102785.1"/>
    </source>
</evidence>
<name>A0AAJ2BNK3_9HYPH</name>
<dbReference type="AlphaFoldDB" id="A0AAJ2BNK3"/>
<dbReference type="InterPro" id="IPR006528">
    <property type="entry name" value="Phage_head_morphogenesis_dom"/>
</dbReference>